<dbReference type="OrthoDB" id="5486940at2"/>
<keyword evidence="3" id="KW-0597">Phosphoprotein</keyword>
<dbReference type="PANTHER" id="PTHR44936:SF9">
    <property type="entry name" value="SENSOR PROTEIN CREC"/>
    <property type="match status" value="1"/>
</dbReference>
<dbReference type="PANTHER" id="PTHR44936">
    <property type="entry name" value="SENSOR PROTEIN CREC"/>
    <property type="match status" value="1"/>
</dbReference>
<keyword evidence="7" id="KW-1133">Transmembrane helix</keyword>
<feature type="domain" description="Histidine kinase" evidence="8">
    <location>
        <begin position="222"/>
        <end position="430"/>
    </location>
</feature>
<dbReference type="GO" id="GO:0004673">
    <property type="term" value="F:protein histidine kinase activity"/>
    <property type="evidence" value="ECO:0007669"/>
    <property type="project" value="UniProtKB-EC"/>
</dbReference>
<comment type="catalytic activity">
    <reaction evidence="1">
        <text>ATP + protein L-histidine = ADP + protein N-phospho-L-histidine.</text>
        <dbReference type="EC" id="2.7.13.3"/>
    </reaction>
</comment>
<dbReference type="RefSeq" id="WP_053235354.1">
    <property type="nucleotide sequence ID" value="NZ_CP011125.1"/>
</dbReference>
<accession>A0A0F6SG71</accession>
<evidence type="ECO:0000313" key="10">
    <source>
        <dbReference type="Proteomes" id="UP000034883"/>
    </source>
</evidence>
<dbReference type="EC" id="2.7.13.3" evidence="2"/>
<evidence type="ECO:0000259" key="8">
    <source>
        <dbReference type="PROSITE" id="PS50109"/>
    </source>
</evidence>
<dbReference type="EMBL" id="CP011125">
    <property type="protein sequence ID" value="AKF08184.1"/>
    <property type="molecule type" value="Genomic_DNA"/>
</dbReference>
<evidence type="ECO:0000313" key="9">
    <source>
        <dbReference type="EMBL" id="AKF08184.1"/>
    </source>
</evidence>
<protein>
    <recommendedName>
        <fullName evidence="2">histidine kinase</fullName>
        <ecNumber evidence="2">2.7.13.3</ecNumber>
    </recommendedName>
</protein>
<keyword evidence="7" id="KW-0472">Membrane</keyword>
<keyword evidence="7" id="KW-0812">Transmembrane</keyword>
<dbReference type="PROSITE" id="PS50109">
    <property type="entry name" value="HIS_KIN"/>
    <property type="match status" value="1"/>
</dbReference>
<evidence type="ECO:0000256" key="4">
    <source>
        <dbReference type="ARBA" id="ARBA00022679"/>
    </source>
</evidence>
<reference evidence="9 10" key="1">
    <citation type="submission" date="2015-03" db="EMBL/GenBank/DDBJ databases">
        <title>Genome assembly of Sandaracinus amylolyticus DSM 53668.</title>
        <authorList>
            <person name="Sharma G."/>
            <person name="Subramanian S."/>
        </authorList>
    </citation>
    <scope>NUCLEOTIDE SEQUENCE [LARGE SCALE GENOMIC DNA]</scope>
    <source>
        <strain evidence="9 10">DSM 53668</strain>
    </source>
</reference>
<feature type="transmembrane region" description="Helical" evidence="7">
    <location>
        <begin position="160"/>
        <end position="182"/>
    </location>
</feature>
<name>A0A0F6SG71_9BACT</name>
<keyword evidence="6" id="KW-0902">Two-component regulatory system</keyword>
<dbReference type="GO" id="GO:0000160">
    <property type="term" value="P:phosphorelay signal transduction system"/>
    <property type="evidence" value="ECO:0007669"/>
    <property type="project" value="UniProtKB-KW"/>
</dbReference>
<feature type="transmembrane region" description="Helical" evidence="7">
    <location>
        <begin position="137"/>
        <end position="154"/>
    </location>
</feature>
<dbReference type="InterPro" id="IPR005467">
    <property type="entry name" value="His_kinase_dom"/>
</dbReference>
<feature type="transmembrane region" description="Helical" evidence="7">
    <location>
        <begin position="54"/>
        <end position="75"/>
    </location>
</feature>
<feature type="transmembrane region" description="Helical" evidence="7">
    <location>
        <begin position="87"/>
        <end position="106"/>
    </location>
</feature>
<dbReference type="KEGG" id="samy:DB32_005333"/>
<dbReference type="Pfam" id="PF02518">
    <property type="entry name" value="HATPase_c"/>
    <property type="match status" value="1"/>
</dbReference>
<dbReference type="PRINTS" id="PR00344">
    <property type="entry name" value="BCTRLSENSOR"/>
</dbReference>
<dbReference type="SMART" id="SM00387">
    <property type="entry name" value="HATPase_c"/>
    <property type="match status" value="1"/>
</dbReference>
<evidence type="ECO:0000256" key="1">
    <source>
        <dbReference type="ARBA" id="ARBA00000085"/>
    </source>
</evidence>
<evidence type="ECO:0000256" key="3">
    <source>
        <dbReference type="ARBA" id="ARBA00022553"/>
    </source>
</evidence>
<feature type="transmembrane region" description="Helical" evidence="7">
    <location>
        <begin position="20"/>
        <end position="42"/>
    </location>
</feature>
<dbReference type="Proteomes" id="UP000034883">
    <property type="component" value="Chromosome"/>
</dbReference>
<gene>
    <name evidence="9" type="ORF">DB32_005333</name>
</gene>
<evidence type="ECO:0000256" key="6">
    <source>
        <dbReference type="ARBA" id="ARBA00023012"/>
    </source>
</evidence>
<dbReference type="AlphaFoldDB" id="A0A0F6SG71"/>
<keyword evidence="4" id="KW-0808">Transferase</keyword>
<dbReference type="InterPro" id="IPR050980">
    <property type="entry name" value="2C_sensor_his_kinase"/>
</dbReference>
<proteinExistence type="predicted"/>
<evidence type="ECO:0000256" key="5">
    <source>
        <dbReference type="ARBA" id="ARBA00022777"/>
    </source>
</evidence>
<keyword evidence="10" id="KW-1185">Reference proteome</keyword>
<dbReference type="SUPFAM" id="SSF55874">
    <property type="entry name" value="ATPase domain of HSP90 chaperone/DNA topoisomerase II/histidine kinase"/>
    <property type="match status" value="1"/>
</dbReference>
<dbReference type="STRING" id="927083.DB32_005333"/>
<dbReference type="InterPro" id="IPR036890">
    <property type="entry name" value="HATPase_C_sf"/>
</dbReference>
<evidence type="ECO:0000256" key="7">
    <source>
        <dbReference type="SAM" id="Phobius"/>
    </source>
</evidence>
<dbReference type="Gene3D" id="3.30.565.10">
    <property type="entry name" value="Histidine kinase-like ATPase, C-terminal domain"/>
    <property type="match status" value="1"/>
</dbReference>
<dbReference type="InterPro" id="IPR003594">
    <property type="entry name" value="HATPase_dom"/>
</dbReference>
<sequence>MLRRLDDWSKQLDPELLRAAFSPGQVAIIAVWVLGLVAVDALSPGVRAFLELRGGALLAATGPVMLLLLALSFAWVRGTLARRAAPIALLVGTWCVAFVAAALVVFASDRAAPVFGAMIVTTAMVHGYQARSTLQHPFVAIADALAFAIAATLATSSTQLVVLSITGPAGVVGGMMLGWATVRSERLRAQREHLREALEAQLARERARRADEVRGILVDAQARAHDVRNALMGALSALESAAAGYRVSADTERELDRARVALRSAIDITRPTLSSSPSREPVALEPVLQRTLELVGGRFRHVDLAIVPNGREHVSVEVDGGATSLERMLSNLLVNACEGDGARSAARVRVIVEEMVDPAMSIVCVEDDGPGFAKDHLDAPITGFRSTKPEGTGLGLFTVDRLAGASGGWIERHNARTGGAVVRLVLPRASGASA</sequence>
<organism evidence="9 10">
    <name type="scientific">Sandaracinus amylolyticus</name>
    <dbReference type="NCBI Taxonomy" id="927083"/>
    <lineage>
        <taxon>Bacteria</taxon>
        <taxon>Pseudomonadati</taxon>
        <taxon>Myxococcota</taxon>
        <taxon>Polyangia</taxon>
        <taxon>Polyangiales</taxon>
        <taxon>Sandaracinaceae</taxon>
        <taxon>Sandaracinus</taxon>
    </lineage>
</organism>
<dbReference type="InterPro" id="IPR004358">
    <property type="entry name" value="Sig_transdc_His_kin-like_C"/>
</dbReference>
<evidence type="ECO:0000256" key="2">
    <source>
        <dbReference type="ARBA" id="ARBA00012438"/>
    </source>
</evidence>
<keyword evidence="5 9" id="KW-0418">Kinase</keyword>